<dbReference type="Proteomes" id="UP000502508">
    <property type="component" value="Chromosome"/>
</dbReference>
<dbReference type="KEGG" id="pfla:Pflav_009270"/>
<feature type="domain" description="Tyr recombinase" evidence="5">
    <location>
        <begin position="123"/>
        <end position="334"/>
    </location>
</feature>
<organism evidence="7 8">
    <name type="scientific">Phytohabitans flavus</name>
    <dbReference type="NCBI Taxonomy" id="1076124"/>
    <lineage>
        <taxon>Bacteria</taxon>
        <taxon>Bacillati</taxon>
        <taxon>Actinomycetota</taxon>
        <taxon>Actinomycetes</taxon>
        <taxon>Micromonosporales</taxon>
        <taxon>Micromonosporaceae</taxon>
    </lineage>
</organism>
<evidence type="ECO:0000256" key="1">
    <source>
        <dbReference type="ARBA" id="ARBA00023125"/>
    </source>
</evidence>
<accession>A0A6F8XL29</accession>
<dbReference type="InterPro" id="IPR013762">
    <property type="entry name" value="Integrase-like_cat_sf"/>
</dbReference>
<dbReference type="InterPro" id="IPR050090">
    <property type="entry name" value="Tyrosine_recombinase_XerCD"/>
</dbReference>
<dbReference type="PANTHER" id="PTHR30349:SF91">
    <property type="entry name" value="INTA PROTEIN"/>
    <property type="match status" value="1"/>
</dbReference>
<evidence type="ECO:0008006" key="9">
    <source>
        <dbReference type="Google" id="ProtNLM"/>
    </source>
</evidence>
<dbReference type="SUPFAM" id="SSF56349">
    <property type="entry name" value="DNA breaking-rejoining enzymes"/>
    <property type="match status" value="1"/>
</dbReference>
<gene>
    <name evidence="7" type="ORF">Pflav_009270</name>
</gene>
<evidence type="ECO:0000313" key="8">
    <source>
        <dbReference type="Proteomes" id="UP000502508"/>
    </source>
</evidence>
<dbReference type="EMBL" id="AP022870">
    <property type="protein sequence ID" value="BCB74517.1"/>
    <property type="molecule type" value="Genomic_DNA"/>
</dbReference>
<feature type="compositionally biased region" description="Basic residues" evidence="4">
    <location>
        <begin position="279"/>
        <end position="297"/>
    </location>
</feature>
<dbReference type="RefSeq" id="WP_345074675.1">
    <property type="nucleotide sequence ID" value="NZ_BAABAP010000032.1"/>
</dbReference>
<name>A0A6F8XL29_9ACTN</name>
<keyword evidence="2" id="KW-0233">DNA recombination</keyword>
<dbReference type="InterPro" id="IPR002104">
    <property type="entry name" value="Integrase_catalytic"/>
</dbReference>
<dbReference type="AlphaFoldDB" id="A0A6F8XL29"/>
<keyword evidence="8" id="KW-1185">Reference proteome</keyword>
<evidence type="ECO:0000313" key="7">
    <source>
        <dbReference type="EMBL" id="BCB74517.1"/>
    </source>
</evidence>
<dbReference type="PANTHER" id="PTHR30349">
    <property type="entry name" value="PHAGE INTEGRASE-RELATED"/>
    <property type="match status" value="1"/>
</dbReference>
<feature type="region of interest" description="Disordered" evidence="4">
    <location>
        <begin position="271"/>
        <end position="344"/>
    </location>
</feature>
<proteinExistence type="predicted"/>
<reference evidence="7 8" key="2">
    <citation type="submission" date="2020-03" db="EMBL/GenBank/DDBJ databases">
        <authorList>
            <person name="Ichikawa N."/>
            <person name="Kimura A."/>
            <person name="Kitahashi Y."/>
            <person name="Uohara A."/>
        </authorList>
    </citation>
    <scope>NUCLEOTIDE SEQUENCE [LARGE SCALE GENOMIC DNA]</scope>
    <source>
        <strain evidence="7 8">NBRC 107702</strain>
    </source>
</reference>
<evidence type="ECO:0000259" key="6">
    <source>
        <dbReference type="PROSITE" id="PS51900"/>
    </source>
</evidence>
<dbReference type="InterPro" id="IPR044068">
    <property type="entry name" value="CB"/>
</dbReference>
<dbReference type="Gene3D" id="1.10.150.130">
    <property type="match status" value="1"/>
</dbReference>
<dbReference type="InterPro" id="IPR010998">
    <property type="entry name" value="Integrase_recombinase_N"/>
</dbReference>
<protein>
    <recommendedName>
        <fullName evidence="9">Tyr recombinase domain-containing protein</fullName>
    </recommendedName>
</protein>
<evidence type="ECO:0000256" key="4">
    <source>
        <dbReference type="SAM" id="MobiDB-lite"/>
    </source>
</evidence>
<evidence type="ECO:0000256" key="2">
    <source>
        <dbReference type="ARBA" id="ARBA00023172"/>
    </source>
</evidence>
<dbReference type="PROSITE" id="PS51898">
    <property type="entry name" value="TYR_RECOMBINASE"/>
    <property type="match status" value="1"/>
</dbReference>
<feature type="domain" description="Core-binding (CB)" evidence="6">
    <location>
        <begin position="18"/>
        <end position="106"/>
    </location>
</feature>
<keyword evidence="1 3" id="KW-0238">DNA-binding</keyword>
<dbReference type="Gene3D" id="1.10.443.10">
    <property type="entry name" value="Intergrase catalytic core"/>
    <property type="match status" value="1"/>
</dbReference>
<reference evidence="7 8" key="1">
    <citation type="submission" date="2020-03" db="EMBL/GenBank/DDBJ databases">
        <title>Whole genome shotgun sequence of Phytohabitans flavus NBRC 107702.</title>
        <authorList>
            <person name="Komaki H."/>
            <person name="Tamura T."/>
        </authorList>
    </citation>
    <scope>NUCLEOTIDE SEQUENCE [LARGE SCALE GENOMIC DNA]</scope>
    <source>
        <strain evidence="7 8">NBRC 107702</strain>
    </source>
</reference>
<dbReference type="Pfam" id="PF00589">
    <property type="entry name" value="Phage_integrase"/>
    <property type="match status" value="1"/>
</dbReference>
<evidence type="ECO:0000259" key="5">
    <source>
        <dbReference type="PROSITE" id="PS51898"/>
    </source>
</evidence>
<dbReference type="InterPro" id="IPR011010">
    <property type="entry name" value="DNA_brk_join_enz"/>
</dbReference>
<sequence>MQAARRRTGTDLPLPAAGSVAGELVRWLRDRDLDVALTTLAAYRTVVHRYLIPHLGDHQLHTLDRHQIHDMYRHLLHHGNRTGGSLSAAMVRHIHRVLMKALKDLDIERPRVRQPRADKAEGGRKGVWTADQCARFLAHTINDRLYAAWALVVVCGLRRGELAGLKWPKIDLKGGAIHVHWQRSSASGVIAGGVVEKEPKGSSRRTIAIGPALVEILNLHRARQESEKAHAGWHYQDDGYVFCNGDGTPYHPRTFTERFRTLTAQTDLPEIALHDGRPHHPRHRPPNRHQPGKHHPQPRNLTFRRSGESSYSRRTVRTTRFAPSSSIPPHGRWRVGPARTAPSI</sequence>
<dbReference type="GO" id="GO:0003677">
    <property type="term" value="F:DNA binding"/>
    <property type="evidence" value="ECO:0007669"/>
    <property type="project" value="UniProtKB-UniRule"/>
</dbReference>
<dbReference type="PROSITE" id="PS51900">
    <property type="entry name" value="CB"/>
    <property type="match status" value="1"/>
</dbReference>
<evidence type="ECO:0000256" key="3">
    <source>
        <dbReference type="PROSITE-ProRule" id="PRU01248"/>
    </source>
</evidence>
<dbReference type="GO" id="GO:0015074">
    <property type="term" value="P:DNA integration"/>
    <property type="evidence" value="ECO:0007669"/>
    <property type="project" value="InterPro"/>
</dbReference>
<dbReference type="GO" id="GO:0006310">
    <property type="term" value="P:DNA recombination"/>
    <property type="evidence" value="ECO:0007669"/>
    <property type="project" value="UniProtKB-KW"/>
</dbReference>